<keyword evidence="3" id="KW-0597">Phosphoprotein</keyword>
<dbReference type="SUPFAM" id="SSF55785">
    <property type="entry name" value="PYP-like sensor domain (PAS domain)"/>
    <property type="match status" value="1"/>
</dbReference>
<dbReference type="InterPro" id="IPR000014">
    <property type="entry name" value="PAS"/>
</dbReference>
<dbReference type="SMART" id="SM00388">
    <property type="entry name" value="HisKA"/>
    <property type="match status" value="1"/>
</dbReference>
<dbReference type="InterPro" id="IPR036890">
    <property type="entry name" value="HATPase_C_sf"/>
</dbReference>
<dbReference type="PROSITE" id="PS50109">
    <property type="entry name" value="HIS_KIN"/>
    <property type="match status" value="1"/>
</dbReference>
<dbReference type="CDD" id="cd00130">
    <property type="entry name" value="PAS"/>
    <property type="match status" value="1"/>
</dbReference>
<accession>R4FB20</accession>
<dbReference type="Gene3D" id="3.30.450.20">
    <property type="entry name" value="PAS domain"/>
    <property type="match status" value="1"/>
</dbReference>
<dbReference type="NCBIfam" id="TIGR00229">
    <property type="entry name" value="sensory_box"/>
    <property type="match status" value="1"/>
</dbReference>
<dbReference type="Gene3D" id="1.10.287.130">
    <property type="match status" value="1"/>
</dbReference>
<dbReference type="EMBL" id="BARH01000003">
    <property type="protein sequence ID" value="GAC89990.1"/>
    <property type="molecule type" value="Genomic_DNA"/>
</dbReference>
<dbReference type="PRINTS" id="PR00344">
    <property type="entry name" value="BCTRLSENSOR"/>
</dbReference>
<dbReference type="GO" id="GO:0000155">
    <property type="term" value="F:phosphorelay sensor kinase activity"/>
    <property type="evidence" value="ECO:0007669"/>
    <property type="project" value="InterPro"/>
</dbReference>
<dbReference type="SMART" id="SM00387">
    <property type="entry name" value="HATPase_c"/>
    <property type="match status" value="1"/>
</dbReference>
<evidence type="ECO:0000256" key="6">
    <source>
        <dbReference type="ARBA" id="ARBA00022777"/>
    </source>
</evidence>
<evidence type="ECO:0000256" key="2">
    <source>
        <dbReference type="ARBA" id="ARBA00012438"/>
    </source>
</evidence>
<evidence type="ECO:0000256" key="1">
    <source>
        <dbReference type="ARBA" id="ARBA00000085"/>
    </source>
</evidence>
<dbReference type="InterPro" id="IPR004358">
    <property type="entry name" value="Sig_transdc_His_kin-like_C"/>
</dbReference>
<dbReference type="InterPro" id="IPR035965">
    <property type="entry name" value="PAS-like_dom_sf"/>
</dbReference>
<dbReference type="Pfam" id="PF13426">
    <property type="entry name" value="PAS_9"/>
    <property type="match status" value="1"/>
</dbReference>
<dbReference type="PANTHER" id="PTHR43065:SF34">
    <property type="entry name" value="SPORULATION KINASE A"/>
    <property type="match status" value="1"/>
</dbReference>
<dbReference type="SUPFAM" id="SSF55874">
    <property type="entry name" value="ATPase domain of HSP90 chaperone/DNA topoisomerase II/histidine kinase"/>
    <property type="match status" value="1"/>
</dbReference>
<gene>
    <name evidence="11" type="ORF">KN10_0426</name>
</gene>
<proteinExistence type="predicted"/>
<dbReference type="PROSITE" id="PS50112">
    <property type="entry name" value="PAS"/>
    <property type="match status" value="1"/>
</dbReference>
<sequence>MESYEKLKQKINELEEELKLYKRFVEHINFPFSYVDYELGKVIKKERNAPSQTIETIEKDINQTSILKWNIDLQKDYPFEQVEQFLAPIFDLVSHHIVFVDAEGIITLCNLQAANDVGVNRDEIIGKHIRELLNIPDEQIMTLKTLRTKQPLYNCEVLDRYYGIVNTRILYNEDGSIKRVISMFQSLNQMKEAEKLAIAGRIAAGIAHEIRNPLTTVRGYLQFLKEQLPEHIITLIDQLLIPELDRANDIITDFLNIAKPNEAKAEWIEVNHFIQNDVDLLLKSEALLHNVELSYDLDEKLQHYTVYIDKNQLLQVLINLFRNAIEAKTEKSLRVNIETKLHNNLVQIYVRDNGPGIPPTIIHHVFDPFFSIHHVFDPFFSTKSTGTGLGLSLSRKIVELHKGSMRVQSELGHGSCFIIELPAYSKK</sequence>
<dbReference type="Pfam" id="PF00512">
    <property type="entry name" value="HisKA"/>
    <property type="match status" value="1"/>
</dbReference>
<feature type="domain" description="Histidine kinase" evidence="9">
    <location>
        <begin position="205"/>
        <end position="425"/>
    </location>
</feature>
<keyword evidence="6 11" id="KW-0418">Kinase</keyword>
<dbReference type="PANTHER" id="PTHR43065">
    <property type="entry name" value="SENSOR HISTIDINE KINASE"/>
    <property type="match status" value="1"/>
</dbReference>
<evidence type="ECO:0000313" key="11">
    <source>
        <dbReference type="EMBL" id="GAC89990.1"/>
    </source>
</evidence>
<dbReference type="Gene3D" id="3.30.565.10">
    <property type="entry name" value="Histidine kinase-like ATPase, C-terminal domain"/>
    <property type="match status" value="1"/>
</dbReference>
<dbReference type="GO" id="GO:0005524">
    <property type="term" value="F:ATP binding"/>
    <property type="evidence" value="ECO:0007669"/>
    <property type="project" value="UniProtKB-KW"/>
</dbReference>
<dbReference type="CDD" id="cd00082">
    <property type="entry name" value="HisKA"/>
    <property type="match status" value="1"/>
</dbReference>
<keyword evidence="7" id="KW-0067">ATP-binding</keyword>
<dbReference type="InterPro" id="IPR003661">
    <property type="entry name" value="HisK_dim/P_dom"/>
</dbReference>
<dbReference type="Pfam" id="PF02518">
    <property type="entry name" value="HATPase_c"/>
    <property type="match status" value="1"/>
</dbReference>
<evidence type="ECO:0000259" key="10">
    <source>
        <dbReference type="PROSITE" id="PS50112"/>
    </source>
</evidence>
<feature type="domain" description="PAS" evidence="10">
    <location>
        <begin position="82"/>
        <end position="134"/>
    </location>
</feature>
<dbReference type="SUPFAM" id="SSF47384">
    <property type="entry name" value="Homodimeric domain of signal transducing histidine kinase"/>
    <property type="match status" value="1"/>
</dbReference>
<evidence type="ECO:0000313" key="12">
    <source>
        <dbReference type="Proteomes" id="UP000013057"/>
    </source>
</evidence>
<dbReference type="EC" id="2.7.13.3" evidence="2"/>
<reference evidence="12" key="1">
    <citation type="journal article" date="2013" name="Genome">
        <title>Draft Genome Sequence of a Thermophilic Member of the Bacillaceae, Anoxybacillus flavithermus Strain Kn10, Isolated from the Kan-nawa Hot Spring in Japan.</title>
        <authorList>
            <person name="Matsutani M."/>
            <person name="Shirakihara Y."/>
            <person name="Imada K."/>
            <person name="Yakushi T."/>
            <person name="Matsushita K."/>
        </authorList>
    </citation>
    <scope>NUCLEOTIDE SEQUENCE [LARGE SCALE GENOMIC DNA]</scope>
    <source>
        <strain evidence="12">NBRC 109594</strain>
    </source>
</reference>
<dbReference type="AlphaFoldDB" id="R4FB20"/>
<evidence type="ECO:0000256" key="4">
    <source>
        <dbReference type="ARBA" id="ARBA00022679"/>
    </source>
</evidence>
<dbReference type="InterPro" id="IPR036097">
    <property type="entry name" value="HisK_dim/P_sf"/>
</dbReference>
<keyword evidence="8" id="KW-0902">Two-component regulatory system</keyword>
<evidence type="ECO:0000256" key="7">
    <source>
        <dbReference type="ARBA" id="ARBA00022840"/>
    </source>
</evidence>
<evidence type="ECO:0000256" key="5">
    <source>
        <dbReference type="ARBA" id="ARBA00022741"/>
    </source>
</evidence>
<comment type="catalytic activity">
    <reaction evidence="1">
        <text>ATP + protein L-histidine = ADP + protein N-phospho-L-histidine.</text>
        <dbReference type="EC" id="2.7.13.3"/>
    </reaction>
</comment>
<dbReference type="Proteomes" id="UP000013057">
    <property type="component" value="Unassembled WGS sequence"/>
</dbReference>
<dbReference type="InterPro" id="IPR003594">
    <property type="entry name" value="HATPase_dom"/>
</dbReference>
<organism evidence="11 12">
    <name type="scientific">Anoxybacillus flavithermus NBRC 109594</name>
    <dbReference type="NCBI Taxonomy" id="1315967"/>
    <lineage>
        <taxon>Bacteria</taxon>
        <taxon>Bacillati</taxon>
        <taxon>Bacillota</taxon>
        <taxon>Bacilli</taxon>
        <taxon>Bacillales</taxon>
        <taxon>Anoxybacillaceae</taxon>
        <taxon>Anoxybacillus</taxon>
    </lineage>
</organism>
<evidence type="ECO:0000259" key="9">
    <source>
        <dbReference type="PROSITE" id="PS50109"/>
    </source>
</evidence>
<evidence type="ECO:0000256" key="8">
    <source>
        <dbReference type="ARBA" id="ARBA00023012"/>
    </source>
</evidence>
<dbReference type="RefSeq" id="WP_006318564.1">
    <property type="nucleotide sequence ID" value="NZ_BARH01000003.1"/>
</dbReference>
<dbReference type="InterPro" id="IPR005467">
    <property type="entry name" value="His_kinase_dom"/>
</dbReference>
<keyword evidence="5" id="KW-0547">Nucleotide-binding</keyword>
<protein>
    <recommendedName>
        <fullName evidence="2">histidine kinase</fullName>
        <ecNumber evidence="2">2.7.13.3</ecNumber>
    </recommendedName>
</protein>
<keyword evidence="4" id="KW-0808">Transferase</keyword>
<name>R4FB20_9BACL</name>
<evidence type="ECO:0000256" key="3">
    <source>
        <dbReference type="ARBA" id="ARBA00022553"/>
    </source>
</evidence>
<comment type="caution">
    <text evidence="11">The sequence shown here is derived from an EMBL/GenBank/DDBJ whole genome shotgun (WGS) entry which is preliminary data.</text>
</comment>